<gene>
    <name evidence="3" type="ORF">A2557_05150</name>
</gene>
<reference evidence="3 4" key="1">
    <citation type="journal article" date="2016" name="Nat. Commun.">
        <title>Thousands of microbial genomes shed light on interconnected biogeochemical processes in an aquifer system.</title>
        <authorList>
            <person name="Anantharaman K."/>
            <person name="Brown C.T."/>
            <person name="Hug L.A."/>
            <person name="Sharon I."/>
            <person name="Castelle C.J."/>
            <person name="Probst A.J."/>
            <person name="Thomas B.C."/>
            <person name="Singh A."/>
            <person name="Wilkins M.J."/>
            <person name="Karaoz U."/>
            <person name="Brodie E.L."/>
            <person name="Williams K.H."/>
            <person name="Hubbard S.S."/>
            <person name="Banfield J.F."/>
        </authorList>
    </citation>
    <scope>NUCLEOTIDE SEQUENCE [LARGE SCALE GENOMIC DNA]</scope>
</reference>
<evidence type="ECO:0000313" key="3">
    <source>
        <dbReference type="EMBL" id="OGH02146.1"/>
    </source>
</evidence>
<evidence type="ECO:0000313" key="4">
    <source>
        <dbReference type="Proteomes" id="UP000177583"/>
    </source>
</evidence>
<dbReference type="GO" id="GO:0043590">
    <property type="term" value="C:bacterial nucleoid"/>
    <property type="evidence" value="ECO:0007669"/>
    <property type="project" value="UniProtKB-UniRule"/>
</dbReference>
<dbReference type="GO" id="GO:0005829">
    <property type="term" value="C:cytosol"/>
    <property type="evidence" value="ECO:0007669"/>
    <property type="project" value="TreeGrafter"/>
</dbReference>
<dbReference type="InterPro" id="IPR036894">
    <property type="entry name" value="YbaB-like_sf"/>
</dbReference>
<evidence type="ECO:0000256" key="1">
    <source>
        <dbReference type="ARBA" id="ARBA00023125"/>
    </source>
</evidence>
<dbReference type="NCBIfam" id="TIGR00103">
    <property type="entry name" value="DNA_YbaB_EbfC"/>
    <property type="match status" value="1"/>
</dbReference>
<comment type="caution">
    <text evidence="3">The sequence shown here is derived from an EMBL/GenBank/DDBJ whole genome shotgun (WGS) entry which is preliminary data.</text>
</comment>
<dbReference type="AlphaFoldDB" id="A0A1F6GVD6"/>
<dbReference type="GO" id="GO:0003677">
    <property type="term" value="F:DNA binding"/>
    <property type="evidence" value="ECO:0007669"/>
    <property type="project" value="UniProtKB-UniRule"/>
</dbReference>
<comment type="subcellular location">
    <subcellularLocation>
        <location evidence="2">Cytoplasm</location>
        <location evidence="2">Nucleoid</location>
    </subcellularLocation>
</comment>
<dbReference type="Proteomes" id="UP000177583">
    <property type="component" value="Unassembled WGS sequence"/>
</dbReference>
<comment type="similarity">
    <text evidence="2">Belongs to the YbaB/EbfC family.</text>
</comment>
<keyword evidence="2" id="KW-0963">Cytoplasm</keyword>
<dbReference type="HAMAP" id="MF_00274">
    <property type="entry name" value="DNA_YbaB_EbfC"/>
    <property type="match status" value="1"/>
</dbReference>
<organism evidence="3 4">
    <name type="scientific">Candidatus Lambdaproteobacteria bacterium RIFOXYD2_FULL_56_26</name>
    <dbReference type="NCBI Taxonomy" id="1817773"/>
    <lineage>
        <taxon>Bacteria</taxon>
        <taxon>Pseudomonadati</taxon>
        <taxon>Pseudomonadota</taxon>
        <taxon>Candidatus Lambdaproteobacteria</taxon>
    </lineage>
</organism>
<comment type="function">
    <text evidence="2">Binds to DNA and alters its conformation. May be involved in regulation of gene expression, nucleoid organization and DNA protection.</text>
</comment>
<dbReference type="InterPro" id="IPR004401">
    <property type="entry name" value="YbaB/EbfC"/>
</dbReference>
<protein>
    <recommendedName>
        <fullName evidence="2">Nucleoid-associated protein A2557_05150</fullName>
    </recommendedName>
</protein>
<dbReference type="PANTHER" id="PTHR33449:SF1">
    <property type="entry name" value="NUCLEOID-ASSOCIATED PROTEIN YBAB"/>
    <property type="match status" value="1"/>
</dbReference>
<dbReference type="SUPFAM" id="SSF82607">
    <property type="entry name" value="YbaB-like"/>
    <property type="match status" value="1"/>
</dbReference>
<proteinExistence type="inferred from homology"/>
<sequence>MFKGMDMNEILGKAQELQKAMQQKKAEAGKRTVGSQVGGGMVKTVMNGNLELLSIEIDPEVIKREEKETLEDLIRAAVNENLKKAQELGSGGNLNDLFGNFDLSKLSQMGFPFGGEK</sequence>
<dbReference type="Gene3D" id="3.30.1310.10">
    <property type="entry name" value="Nucleoid-associated protein YbaB-like domain"/>
    <property type="match status" value="1"/>
</dbReference>
<keyword evidence="1 2" id="KW-0238">DNA-binding</keyword>
<dbReference type="EMBL" id="MFNF01000024">
    <property type="protein sequence ID" value="OGH02146.1"/>
    <property type="molecule type" value="Genomic_DNA"/>
</dbReference>
<accession>A0A1F6GVD6</accession>
<comment type="subunit">
    <text evidence="2">Homodimer.</text>
</comment>
<dbReference type="PANTHER" id="PTHR33449">
    <property type="entry name" value="NUCLEOID-ASSOCIATED PROTEIN YBAB"/>
    <property type="match status" value="1"/>
</dbReference>
<dbReference type="Pfam" id="PF02575">
    <property type="entry name" value="YbaB_DNA_bd"/>
    <property type="match status" value="1"/>
</dbReference>
<name>A0A1F6GVD6_9PROT</name>
<evidence type="ECO:0000256" key="2">
    <source>
        <dbReference type="HAMAP-Rule" id="MF_00274"/>
    </source>
</evidence>